<accession>A0A085NEM8</accession>
<evidence type="ECO:0000313" key="3">
    <source>
        <dbReference type="EMBL" id="KFD67924.1"/>
    </source>
</evidence>
<dbReference type="InterPro" id="IPR027417">
    <property type="entry name" value="P-loop_NTPase"/>
</dbReference>
<dbReference type="SMART" id="SM00175">
    <property type="entry name" value="RAB"/>
    <property type="match status" value="1"/>
</dbReference>
<comment type="similarity">
    <text evidence="1">Belongs to the small GTPase superfamily. Rab family.</text>
</comment>
<dbReference type="SUPFAM" id="SSF52540">
    <property type="entry name" value="P-loop containing nucleoside triphosphate hydrolases"/>
    <property type="match status" value="1"/>
</dbReference>
<dbReference type="Pfam" id="PF00071">
    <property type="entry name" value="Ras"/>
    <property type="match status" value="1"/>
</dbReference>
<dbReference type="PANTHER" id="PTHR47978">
    <property type="match status" value="1"/>
</dbReference>
<dbReference type="Pfam" id="PF08477">
    <property type="entry name" value="Roc"/>
    <property type="match status" value="1"/>
</dbReference>
<dbReference type="EMBL" id="KL367509">
    <property type="protein sequence ID" value="KFD67924.1"/>
    <property type="molecule type" value="Genomic_DNA"/>
</dbReference>
<dbReference type="Proteomes" id="UP000030758">
    <property type="component" value="Unassembled WGS sequence"/>
</dbReference>
<dbReference type="PRINTS" id="PR00449">
    <property type="entry name" value="RASTRNSFRMNG"/>
</dbReference>
<evidence type="ECO:0000256" key="2">
    <source>
        <dbReference type="ARBA" id="ARBA00022741"/>
    </source>
</evidence>
<dbReference type="SMART" id="SM00174">
    <property type="entry name" value="RHO"/>
    <property type="match status" value="1"/>
</dbReference>
<dbReference type="GO" id="GO:0003924">
    <property type="term" value="F:GTPase activity"/>
    <property type="evidence" value="ECO:0007669"/>
    <property type="project" value="InterPro"/>
</dbReference>
<dbReference type="GO" id="GO:0005525">
    <property type="term" value="F:GTP binding"/>
    <property type="evidence" value="ECO:0007669"/>
    <property type="project" value="InterPro"/>
</dbReference>
<dbReference type="PROSITE" id="PS51419">
    <property type="entry name" value="RAB"/>
    <property type="match status" value="1"/>
</dbReference>
<organism evidence="3">
    <name type="scientific">Trichuris suis</name>
    <name type="common">pig whipworm</name>
    <dbReference type="NCBI Taxonomy" id="68888"/>
    <lineage>
        <taxon>Eukaryota</taxon>
        <taxon>Metazoa</taxon>
        <taxon>Ecdysozoa</taxon>
        <taxon>Nematoda</taxon>
        <taxon>Enoplea</taxon>
        <taxon>Dorylaimia</taxon>
        <taxon>Trichinellida</taxon>
        <taxon>Trichuridae</taxon>
        <taxon>Trichuris</taxon>
    </lineage>
</organism>
<dbReference type="InterPro" id="IPR001806">
    <property type="entry name" value="Small_GTPase"/>
</dbReference>
<gene>
    <name evidence="3" type="ORF">M514_02814</name>
</gene>
<dbReference type="FunFam" id="3.40.50.300:FF:001447">
    <property type="entry name" value="Ras-related protein Rab-1B"/>
    <property type="match status" value="1"/>
</dbReference>
<protein>
    <recommendedName>
        <fullName evidence="4">Ras-related protein Rab-21</fullName>
    </recommendedName>
</protein>
<name>A0A085NEM8_9BILA</name>
<dbReference type="Gene3D" id="3.40.50.300">
    <property type="entry name" value="P-loop containing nucleotide triphosphate hydrolases"/>
    <property type="match status" value="1"/>
</dbReference>
<dbReference type="SMART" id="SM00173">
    <property type="entry name" value="RAS"/>
    <property type="match status" value="1"/>
</dbReference>
<sequence>MSRYKVVLLGEGSVGKTSILMRFMENTFEAERCSTLQDDSSSVSSPCWLVKIEWIRSRQSSQLLFPPLRLPYTADGKRAVPKCTAAFFCRSIKCDGQKIELAIWDTAGQERFHSLGPIYYRDSDGALLVYDITDQFSFEKVKQWVKELRRMLGSSVQLSIVGNKIDLQRFRNVTLVDAQRFADEVGASHCLTSAKTNEGIEQAFLSLCERMIAYRRATLNEPENRMNDGVDSISFYGQEKSRGRRGCC</sequence>
<dbReference type="InterPro" id="IPR005225">
    <property type="entry name" value="Small_GTP-bd"/>
</dbReference>
<dbReference type="PROSITE" id="PS51421">
    <property type="entry name" value="RAS"/>
    <property type="match status" value="1"/>
</dbReference>
<evidence type="ECO:0000256" key="1">
    <source>
        <dbReference type="ARBA" id="ARBA00006270"/>
    </source>
</evidence>
<keyword evidence="2" id="KW-0547">Nucleotide-binding</keyword>
<proteinExistence type="inferred from homology"/>
<dbReference type="NCBIfam" id="TIGR00231">
    <property type="entry name" value="small_GTP"/>
    <property type="match status" value="1"/>
</dbReference>
<reference evidence="3" key="1">
    <citation type="journal article" date="2014" name="Nat. Genet.">
        <title>Genome and transcriptome of the porcine whipworm Trichuris suis.</title>
        <authorList>
            <person name="Jex A.R."/>
            <person name="Nejsum P."/>
            <person name="Schwarz E.M."/>
            <person name="Hu L."/>
            <person name="Young N.D."/>
            <person name="Hall R.S."/>
            <person name="Korhonen P.K."/>
            <person name="Liao S."/>
            <person name="Thamsborg S."/>
            <person name="Xia J."/>
            <person name="Xu P."/>
            <person name="Wang S."/>
            <person name="Scheerlinck J.P."/>
            <person name="Hofmann A."/>
            <person name="Sternberg P.W."/>
            <person name="Wang J."/>
            <person name="Gasser R.B."/>
        </authorList>
    </citation>
    <scope>NUCLEOTIDE SEQUENCE [LARGE SCALE GENOMIC DNA]</scope>
    <source>
        <strain evidence="3">DCEP-RM93F</strain>
    </source>
</reference>
<evidence type="ECO:0008006" key="4">
    <source>
        <dbReference type="Google" id="ProtNLM"/>
    </source>
</evidence>
<dbReference type="AlphaFoldDB" id="A0A085NEM8"/>
<dbReference type="PROSITE" id="PS51420">
    <property type="entry name" value="RHO"/>
    <property type="match status" value="1"/>
</dbReference>